<organism evidence="1 2">
    <name type="scientific">Armillaria solidipes</name>
    <dbReference type="NCBI Taxonomy" id="1076256"/>
    <lineage>
        <taxon>Eukaryota</taxon>
        <taxon>Fungi</taxon>
        <taxon>Dikarya</taxon>
        <taxon>Basidiomycota</taxon>
        <taxon>Agaricomycotina</taxon>
        <taxon>Agaricomycetes</taxon>
        <taxon>Agaricomycetidae</taxon>
        <taxon>Agaricales</taxon>
        <taxon>Marasmiineae</taxon>
        <taxon>Physalacriaceae</taxon>
        <taxon>Armillaria</taxon>
    </lineage>
</organism>
<evidence type="ECO:0000313" key="1">
    <source>
        <dbReference type="EMBL" id="PBK58594.1"/>
    </source>
</evidence>
<sequence length="289" mass="33908">MGLVSAQTDYVPCDIATFKVDLSRPGLKSRYNKLVAFVFVKHLLEKVLEPPILDADQQTKDRFLAMFWSHLTYLQTQYRARNITQQEIKELHRKEARYQRKRTVCCLLFHRRRDTIKSRPELLPHLPFMDSLGVDGTSSDEEEHIIRDDGATVVRYKIIVPWWRAKEVERFLQKIDMVYFMVKEAQNRGGSILRQRMRPSETSQSEVNVAVRRLPKNAYNDAWLGTMNPLLRDIRAQPREEVYSFDIDAELNRQAICTIGGLGLTGFITRTLMHWFSLKFGRQWEAEES</sequence>
<keyword evidence="2" id="KW-1185">Reference proteome</keyword>
<proteinExistence type="predicted"/>
<protein>
    <submittedName>
        <fullName evidence="1">Uncharacterized protein</fullName>
    </submittedName>
</protein>
<gene>
    <name evidence="1" type="ORF">ARMSODRAFT_900307</name>
</gene>
<evidence type="ECO:0000313" key="2">
    <source>
        <dbReference type="Proteomes" id="UP000218334"/>
    </source>
</evidence>
<reference evidence="2" key="1">
    <citation type="journal article" date="2017" name="Nat. Ecol. Evol.">
        <title>Genome expansion and lineage-specific genetic innovations in the forest pathogenic fungi Armillaria.</title>
        <authorList>
            <person name="Sipos G."/>
            <person name="Prasanna A.N."/>
            <person name="Walter M.C."/>
            <person name="O'Connor E."/>
            <person name="Balint B."/>
            <person name="Krizsan K."/>
            <person name="Kiss B."/>
            <person name="Hess J."/>
            <person name="Varga T."/>
            <person name="Slot J."/>
            <person name="Riley R."/>
            <person name="Boka B."/>
            <person name="Rigling D."/>
            <person name="Barry K."/>
            <person name="Lee J."/>
            <person name="Mihaltcheva S."/>
            <person name="LaButti K."/>
            <person name="Lipzen A."/>
            <person name="Waldron R."/>
            <person name="Moloney N.M."/>
            <person name="Sperisen C."/>
            <person name="Kredics L."/>
            <person name="Vagvoelgyi C."/>
            <person name="Patrignani A."/>
            <person name="Fitzpatrick D."/>
            <person name="Nagy I."/>
            <person name="Doyle S."/>
            <person name="Anderson J.B."/>
            <person name="Grigoriev I.V."/>
            <person name="Gueldener U."/>
            <person name="Muensterkoetter M."/>
            <person name="Nagy L.G."/>
        </authorList>
    </citation>
    <scope>NUCLEOTIDE SEQUENCE [LARGE SCALE GENOMIC DNA]</scope>
    <source>
        <strain evidence="2">28-4</strain>
    </source>
</reference>
<dbReference type="Proteomes" id="UP000218334">
    <property type="component" value="Unassembled WGS sequence"/>
</dbReference>
<accession>A0A2H3AP98</accession>
<name>A0A2H3AP98_9AGAR</name>
<dbReference type="EMBL" id="KZ293534">
    <property type="protein sequence ID" value="PBK58594.1"/>
    <property type="molecule type" value="Genomic_DNA"/>
</dbReference>
<dbReference type="STRING" id="1076256.A0A2H3AP98"/>
<dbReference type="AlphaFoldDB" id="A0A2H3AP98"/>